<dbReference type="PANTHER" id="PTHR43441:SF10">
    <property type="entry name" value="ACETYLTRANSFERASE"/>
    <property type="match status" value="1"/>
</dbReference>
<dbReference type="InterPro" id="IPR051908">
    <property type="entry name" value="Ribosomal_N-acetyltransferase"/>
</dbReference>
<dbReference type="SUPFAM" id="SSF55729">
    <property type="entry name" value="Acyl-CoA N-acyltransferases (Nat)"/>
    <property type="match status" value="1"/>
</dbReference>
<organism evidence="2 3">
    <name type="scientific">Pseudonocardia benzenivorans</name>
    <dbReference type="NCBI Taxonomy" id="228005"/>
    <lineage>
        <taxon>Bacteria</taxon>
        <taxon>Bacillati</taxon>
        <taxon>Actinomycetota</taxon>
        <taxon>Actinomycetes</taxon>
        <taxon>Pseudonocardiales</taxon>
        <taxon>Pseudonocardiaceae</taxon>
        <taxon>Pseudonocardia</taxon>
    </lineage>
</organism>
<dbReference type="Proteomes" id="UP001597182">
    <property type="component" value="Unassembled WGS sequence"/>
</dbReference>
<feature type="domain" description="N-acetyltransferase" evidence="1">
    <location>
        <begin position="14"/>
        <end position="178"/>
    </location>
</feature>
<dbReference type="InterPro" id="IPR000182">
    <property type="entry name" value="GNAT_dom"/>
</dbReference>
<evidence type="ECO:0000259" key="1">
    <source>
        <dbReference type="PROSITE" id="PS51186"/>
    </source>
</evidence>
<dbReference type="Pfam" id="PF13302">
    <property type="entry name" value="Acetyltransf_3"/>
    <property type="match status" value="1"/>
</dbReference>
<evidence type="ECO:0000313" key="3">
    <source>
        <dbReference type="Proteomes" id="UP001597182"/>
    </source>
</evidence>
<dbReference type="RefSeq" id="WP_346090682.1">
    <property type="nucleotide sequence ID" value="NZ_BAABKS010000013.1"/>
</dbReference>
<protein>
    <submittedName>
        <fullName evidence="2">GNAT family protein</fullName>
    </submittedName>
</protein>
<dbReference type="InterPro" id="IPR016181">
    <property type="entry name" value="Acyl_CoA_acyltransferase"/>
</dbReference>
<reference evidence="3" key="1">
    <citation type="journal article" date="2019" name="Int. J. Syst. Evol. Microbiol.">
        <title>The Global Catalogue of Microorganisms (GCM) 10K type strain sequencing project: providing services to taxonomists for standard genome sequencing and annotation.</title>
        <authorList>
            <consortium name="The Broad Institute Genomics Platform"/>
            <consortium name="The Broad Institute Genome Sequencing Center for Infectious Disease"/>
            <person name="Wu L."/>
            <person name="Ma J."/>
        </authorList>
    </citation>
    <scope>NUCLEOTIDE SEQUENCE [LARGE SCALE GENOMIC DNA]</scope>
    <source>
        <strain evidence="3">CCUG 49018</strain>
    </source>
</reference>
<sequence length="182" mass="20663">MGETRVPRLDADGLVLRGFCEHDLPMVVEASRDGAIPRVTTVPACADEFRARAWIRLQYARVTDRVGYPFVIADSDTDEPLGQIGLWFLGVGPGRARIGYWVLARNRRRGLATRALQTLSPWALTLPEVERLELYVEPWNKGSWRAAETAGFHREGLMRGWEVVGTERRDMYMYSLLRSDVA</sequence>
<gene>
    <name evidence="2" type="ORF">ACFQ34_11180</name>
</gene>
<keyword evidence="3" id="KW-1185">Reference proteome</keyword>
<dbReference type="PROSITE" id="PS51186">
    <property type="entry name" value="GNAT"/>
    <property type="match status" value="1"/>
</dbReference>
<name>A0ABW3VGG7_9PSEU</name>
<evidence type="ECO:0000313" key="2">
    <source>
        <dbReference type="EMBL" id="MFD1233846.1"/>
    </source>
</evidence>
<dbReference type="PANTHER" id="PTHR43441">
    <property type="entry name" value="RIBOSOMAL-PROTEIN-SERINE ACETYLTRANSFERASE"/>
    <property type="match status" value="1"/>
</dbReference>
<proteinExistence type="predicted"/>
<dbReference type="EMBL" id="JBHTMB010000088">
    <property type="protein sequence ID" value="MFD1233846.1"/>
    <property type="molecule type" value="Genomic_DNA"/>
</dbReference>
<comment type="caution">
    <text evidence="2">The sequence shown here is derived from an EMBL/GenBank/DDBJ whole genome shotgun (WGS) entry which is preliminary data.</text>
</comment>
<dbReference type="Gene3D" id="3.40.630.30">
    <property type="match status" value="1"/>
</dbReference>
<accession>A0ABW3VGG7</accession>